<keyword evidence="13 20" id="KW-0106">Calcium</keyword>
<dbReference type="GO" id="GO:0016042">
    <property type="term" value="P:lipid catabolic process"/>
    <property type="evidence" value="ECO:0007669"/>
    <property type="project" value="UniProtKB-KW"/>
</dbReference>
<accession>A0A3D8LH61</accession>
<keyword evidence="12" id="KW-0378">Hydrolase</keyword>
<dbReference type="InterPro" id="IPR036541">
    <property type="entry name" value="PLipase_A1_sf"/>
</dbReference>
<evidence type="ECO:0000256" key="16">
    <source>
        <dbReference type="ARBA" id="ARBA00023136"/>
    </source>
</evidence>
<evidence type="ECO:0000256" key="3">
    <source>
        <dbReference type="ARBA" id="ARBA00004571"/>
    </source>
</evidence>
<comment type="catalytic activity">
    <reaction evidence="1">
        <text>a 1,2-diacyl-sn-glycero-3-phosphocholine + H2O = a 2-acyl-sn-glycero-3-phosphocholine + a fatty acid + H(+)</text>
        <dbReference type="Rhea" id="RHEA:18689"/>
        <dbReference type="ChEBI" id="CHEBI:15377"/>
        <dbReference type="ChEBI" id="CHEBI:15378"/>
        <dbReference type="ChEBI" id="CHEBI:28868"/>
        <dbReference type="ChEBI" id="CHEBI:57643"/>
        <dbReference type="ChEBI" id="CHEBI:57875"/>
        <dbReference type="EC" id="3.1.1.32"/>
    </reaction>
</comment>
<evidence type="ECO:0000256" key="9">
    <source>
        <dbReference type="ARBA" id="ARBA00022692"/>
    </source>
</evidence>
<evidence type="ECO:0000256" key="10">
    <source>
        <dbReference type="ARBA" id="ARBA00022723"/>
    </source>
</evidence>
<evidence type="ECO:0000313" key="22">
    <source>
        <dbReference type="Proteomes" id="UP000256708"/>
    </source>
</evidence>
<comment type="similarity">
    <text evidence="4">Belongs to the phospholipase A1 family.</text>
</comment>
<evidence type="ECO:0000256" key="11">
    <source>
        <dbReference type="ARBA" id="ARBA00022729"/>
    </source>
</evidence>
<protein>
    <recommendedName>
        <fullName evidence="18">Phosphatidylcholine 1-acylhydrolase</fullName>
        <ecNumber evidence="6">3.1.1.32</ecNumber>
        <ecNumber evidence="7">3.1.1.4</ecNumber>
    </recommendedName>
</protein>
<dbReference type="EC" id="3.1.1.32" evidence="6"/>
<feature type="binding site" description="in dimeric form" evidence="20">
    <location>
        <position position="179"/>
    </location>
    <ligand>
        <name>Ca(2+)</name>
        <dbReference type="ChEBI" id="CHEBI:29108"/>
        <label>1</label>
    </ligand>
</feature>
<keyword evidence="8" id="KW-1134">Transmembrane beta strand</keyword>
<dbReference type="AlphaFoldDB" id="A0A3D8LH61"/>
<comment type="caution">
    <text evidence="21">The sequence shown here is derived from an EMBL/GenBank/DDBJ whole genome shotgun (WGS) entry which is preliminary data.</text>
</comment>
<dbReference type="Proteomes" id="UP000256708">
    <property type="component" value="Unassembled WGS sequence"/>
</dbReference>
<comment type="subcellular location">
    <subcellularLocation>
        <location evidence="3">Cell outer membrane</location>
        <topology evidence="3">Multi-pass membrane protein</topology>
    </subcellularLocation>
</comment>
<comment type="catalytic activity">
    <reaction evidence="2">
        <text>a 1,2-diacyl-sn-glycero-3-phosphocholine + H2O = a 1-acyl-sn-glycero-3-phosphocholine + a fatty acid + H(+)</text>
        <dbReference type="Rhea" id="RHEA:15801"/>
        <dbReference type="ChEBI" id="CHEBI:15377"/>
        <dbReference type="ChEBI" id="CHEBI:15378"/>
        <dbReference type="ChEBI" id="CHEBI:28868"/>
        <dbReference type="ChEBI" id="CHEBI:57643"/>
        <dbReference type="ChEBI" id="CHEBI:58168"/>
        <dbReference type="EC" id="3.1.1.4"/>
    </reaction>
</comment>
<evidence type="ECO:0000256" key="20">
    <source>
        <dbReference type="PIRSR" id="PIRSR603187-2"/>
    </source>
</evidence>
<feature type="binding site" description="in dimeric form" evidence="20">
    <location>
        <position position="146"/>
    </location>
    <ligand>
        <name>Ca(2+)</name>
        <dbReference type="ChEBI" id="CHEBI:29108"/>
        <label>1</label>
    </ligand>
</feature>
<proteinExistence type="inferred from homology"/>
<keyword evidence="17" id="KW-0998">Cell outer membrane</keyword>
<evidence type="ECO:0000256" key="1">
    <source>
        <dbReference type="ARBA" id="ARBA00000111"/>
    </source>
</evidence>
<dbReference type="EMBL" id="QRGR01000003">
    <property type="protein sequence ID" value="RDV16735.1"/>
    <property type="molecule type" value="Genomic_DNA"/>
</dbReference>
<dbReference type="InterPro" id="IPR003187">
    <property type="entry name" value="PLipase_A1"/>
</dbReference>
<keyword evidence="10 20" id="KW-0479">Metal-binding</keyword>
<comment type="subunit">
    <text evidence="5">Homodimer; dimerization is reversible, and the dimeric form is the active one.</text>
</comment>
<evidence type="ECO:0000256" key="14">
    <source>
        <dbReference type="ARBA" id="ARBA00022963"/>
    </source>
</evidence>
<feature type="binding site" description="in dimeric form" evidence="20">
    <location>
        <position position="102"/>
    </location>
    <ligand>
        <name>Ca(2+)</name>
        <dbReference type="ChEBI" id="CHEBI:29108"/>
        <label>1</label>
    </ligand>
</feature>
<evidence type="ECO:0000256" key="2">
    <source>
        <dbReference type="ARBA" id="ARBA00001604"/>
    </source>
</evidence>
<evidence type="ECO:0000256" key="4">
    <source>
        <dbReference type="ARBA" id="ARBA00010525"/>
    </source>
</evidence>
<dbReference type="PANTHER" id="PTHR40457">
    <property type="entry name" value="PHOSPHOLIPASE A1"/>
    <property type="match status" value="1"/>
</dbReference>
<evidence type="ECO:0000256" key="12">
    <source>
        <dbReference type="ARBA" id="ARBA00022801"/>
    </source>
</evidence>
<comment type="cofactor">
    <cofactor evidence="20">
        <name>Ca(2+)</name>
        <dbReference type="ChEBI" id="CHEBI:29108"/>
    </cofactor>
    <text evidence="20">Binds 1 Ca(2+) ion per monomer.</text>
</comment>
<gene>
    <name evidence="21" type="ORF">DXT99_02835</name>
</gene>
<reference evidence="22" key="1">
    <citation type="submission" date="2018-08" db="EMBL/GenBank/DDBJ databases">
        <authorList>
            <person name="Liu Z.-W."/>
            <person name="Du Z.-J."/>
        </authorList>
    </citation>
    <scope>NUCLEOTIDE SEQUENCE [LARGE SCALE GENOMIC DNA]</scope>
    <source>
        <strain evidence="22">H4X</strain>
    </source>
</reference>
<keyword evidence="9" id="KW-0812">Transmembrane</keyword>
<evidence type="ECO:0000256" key="6">
    <source>
        <dbReference type="ARBA" id="ARBA00013179"/>
    </source>
</evidence>
<sequence>MIKHMRFLCLLIIIFSAKTGYGQRISRDSATQILKLTPAFTIYRDNYIVTGTTPTEVPTGENSDIKYQISFKHRLTDASLPWNSYLFLTYTQKAFWDIYSWSSPFDEINFNPGLGLGKLLFRNGELLGSLALQIEHESNGRDSTQSRSWNFVSGSYTMLITPKSVVQLKAWLPFFYKSDNPDLIDYVGYTQAMYILEIKKDKLILDVLGRKGALGWKGNIQAQLNYRPTNSGNAFITLQWYHGYAESLIDYQKKTNMLRLGISVKPFNYLFY</sequence>
<dbReference type="OrthoDB" id="188433at2"/>
<dbReference type="PRINTS" id="PR01486">
    <property type="entry name" value="PHPHLIPASEA1"/>
</dbReference>
<feature type="binding site" description="in dimeric form" evidence="20">
    <location>
        <position position="141"/>
    </location>
    <ligand>
        <name>Ca(2+)</name>
        <dbReference type="ChEBI" id="CHEBI:29108"/>
        <label>1</label>
    </ligand>
</feature>
<dbReference type="GO" id="GO:0004623">
    <property type="term" value="F:phospholipase A2 activity"/>
    <property type="evidence" value="ECO:0007669"/>
    <property type="project" value="UniProtKB-EC"/>
</dbReference>
<keyword evidence="15" id="KW-0443">Lipid metabolism</keyword>
<evidence type="ECO:0000256" key="18">
    <source>
        <dbReference type="ARBA" id="ARBA00032375"/>
    </source>
</evidence>
<dbReference type="Pfam" id="PF02253">
    <property type="entry name" value="PLA1"/>
    <property type="match status" value="1"/>
</dbReference>
<evidence type="ECO:0000256" key="7">
    <source>
        <dbReference type="ARBA" id="ARBA00013278"/>
    </source>
</evidence>
<evidence type="ECO:0000313" key="21">
    <source>
        <dbReference type="EMBL" id="RDV16735.1"/>
    </source>
</evidence>
<keyword evidence="16" id="KW-0472">Membrane</keyword>
<dbReference type="SUPFAM" id="SSF56931">
    <property type="entry name" value="Outer membrane phospholipase A (OMPLA)"/>
    <property type="match status" value="1"/>
</dbReference>
<dbReference type="PANTHER" id="PTHR40457:SF1">
    <property type="entry name" value="PHOSPHOLIPASE A1"/>
    <property type="match status" value="1"/>
</dbReference>
<evidence type="ECO:0000256" key="19">
    <source>
        <dbReference type="PIRSR" id="PIRSR603187-1"/>
    </source>
</evidence>
<feature type="active site" description="Proton acceptor" evidence="19">
    <location>
        <position position="136"/>
    </location>
</feature>
<dbReference type="GO" id="GO:0009279">
    <property type="term" value="C:cell outer membrane"/>
    <property type="evidence" value="ECO:0007669"/>
    <property type="project" value="UniProtKB-SubCell"/>
</dbReference>
<name>A0A3D8LH61_9BACT</name>
<keyword evidence="22" id="KW-1185">Reference proteome</keyword>
<dbReference type="EC" id="3.1.1.4" evidence="7"/>
<evidence type="ECO:0000256" key="17">
    <source>
        <dbReference type="ARBA" id="ARBA00023237"/>
    </source>
</evidence>
<evidence type="ECO:0000256" key="5">
    <source>
        <dbReference type="ARBA" id="ARBA00011702"/>
    </source>
</evidence>
<evidence type="ECO:0000256" key="8">
    <source>
        <dbReference type="ARBA" id="ARBA00022452"/>
    </source>
</evidence>
<evidence type="ECO:0000256" key="15">
    <source>
        <dbReference type="ARBA" id="ARBA00023098"/>
    </source>
</evidence>
<dbReference type="GO" id="GO:0008970">
    <property type="term" value="F:phospholipase A1 activity"/>
    <property type="evidence" value="ECO:0007669"/>
    <property type="project" value="UniProtKB-EC"/>
</dbReference>
<organism evidence="21 22">
    <name type="scientific">Pontibacter diazotrophicus</name>
    <dbReference type="NCBI Taxonomy" id="1400979"/>
    <lineage>
        <taxon>Bacteria</taxon>
        <taxon>Pseudomonadati</taxon>
        <taxon>Bacteroidota</taxon>
        <taxon>Cytophagia</taxon>
        <taxon>Cytophagales</taxon>
        <taxon>Hymenobacteraceae</taxon>
        <taxon>Pontibacter</taxon>
    </lineage>
</organism>
<feature type="active site" description="Nucleophile" evidence="19">
    <location>
        <position position="138"/>
    </location>
</feature>
<evidence type="ECO:0000256" key="13">
    <source>
        <dbReference type="ARBA" id="ARBA00022837"/>
    </source>
</evidence>
<dbReference type="Gene3D" id="2.40.230.10">
    <property type="entry name" value="Phospholipase A1"/>
    <property type="match status" value="1"/>
</dbReference>
<keyword evidence="14" id="KW-0442">Lipid degradation</keyword>
<keyword evidence="11" id="KW-0732">Signal</keyword>
<dbReference type="GO" id="GO:0046872">
    <property type="term" value="F:metal ion binding"/>
    <property type="evidence" value="ECO:0007669"/>
    <property type="project" value="UniProtKB-KW"/>
</dbReference>